<feature type="compositionally biased region" description="Basic and acidic residues" evidence="13">
    <location>
        <begin position="1"/>
        <end position="25"/>
    </location>
</feature>
<keyword evidence="9 12" id="KW-0238">DNA-binding</keyword>
<dbReference type="SUPFAM" id="SSF90229">
    <property type="entry name" value="CCCH zinc finger"/>
    <property type="match status" value="1"/>
</dbReference>
<evidence type="ECO:0000256" key="1">
    <source>
        <dbReference type="ARBA" id="ARBA00003777"/>
    </source>
</evidence>
<evidence type="ECO:0000256" key="3">
    <source>
        <dbReference type="ARBA" id="ARBA00011524"/>
    </source>
</evidence>
<dbReference type="OrthoDB" id="25761at2759"/>
<dbReference type="FunFam" id="3.30.40.10:FF:000045">
    <property type="entry name" value="RING finger protein 113A"/>
    <property type="match status" value="1"/>
</dbReference>
<name>A0A5B0M3C6_PUCGR</name>
<evidence type="ECO:0000313" key="19">
    <source>
        <dbReference type="Proteomes" id="UP000325313"/>
    </source>
</evidence>
<feature type="domain" description="RING-type" evidence="14">
    <location>
        <begin position="296"/>
        <end position="333"/>
    </location>
</feature>
<evidence type="ECO:0000313" key="16">
    <source>
        <dbReference type="EMBL" id="KAA1070019.1"/>
    </source>
</evidence>
<evidence type="ECO:0000256" key="2">
    <source>
        <dbReference type="ARBA" id="ARBA00009161"/>
    </source>
</evidence>
<feature type="region of interest" description="Disordered" evidence="13">
    <location>
        <begin position="355"/>
        <end position="403"/>
    </location>
</feature>
<evidence type="ECO:0000256" key="9">
    <source>
        <dbReference type="ARBA" id="ARBA00023125"/>
    </source>
</evidence>
<evidence type="ECO:0000256" key="12">
    <source>
        <dbReference type="RuleBase" id="RU367110"/>
    </source>
</evidence>
<dbReference type="InterPro" id="IPR013083">
    <property type="entry name" value="Znf_RING/FYVE/PHD"/>
</dbReference>
<keyword evidence="12" id="KW-0539">Nucleus</keyword>
<dbReference type="InterPro" id="IPR001841">
    <property type="entry name" value="Znf_RING"/>
</dbReference>
<gene>
    <name evidence="17" type="primary">CWC24_1</name>
    <name evidence="17" type="ORF">PGT21_002558</name>
    <name evidence="16" type="ORF">PGTUg99_005606</name>
</gene>
<feature type="compositionally biased region" description="Basic and acidic residues" evidence="13">
    <location>
        <begin position="355"/>
        <end position="369"/>
    </location>
</feature>
<dbReference type="PROSITE" id="PS50103">
    <property type="entry name" value="ZF_C3H1"/>
    <property type="match status" value="1"/>
</dbReference>
<feature type="region of interest" description="Disordered" evidence="13">
    <location>
        <begin position="1"/>
        <end position="206"/>
    </location>
</feature>
<keyword evidence="8 11" id="KW-0862">Zinc</keyword>
<keyword evidence="12" id="KW-0507">mRNA processing</keyword>
<proteinExistence type="inferred from homology"/>
<dbReference type="Proteomes" id="UP000324748">
    <property type="component" value="Unassembled WGS sequence"/>
</dbReference>
<evidence type="ECO:0000256" key="13">
    <source>
        <dbReference type="SAM" id="MobiDB-lite"/>
    </source>
</evidence>
<dbReference type="SMART" id="SM00356">
    <property type="entry name" value="ZnF_C3H1"/>
    <property type="match status" value="1"/>
</dbReference>
<dbReference type="CDD" id="cd16539">
    <property type="entry name" value="RING-HC_RNF113A_B"/>
    <property type="match status" value="1"/>
</dbReference>
<dbReference type="InterPro" id="IPR039971">
    <property type="entry name" value="CWC24-like"/>
</dbReference>
<protein>
    <recommendedName>
        <fullName evidence="4 12">Pre-mRNA-splicing factor CWC24</fullName>
    </recommendedName>
</protein>
<dbReference type="GO" id="GO:0003677">
    <property type="term" value="F:DNA binding"/>
    <property type="evidence" value="ECO:0007669"/>
    <property type="project" value="UniProtKB-UniRule"/>
</dbReference>
<evidence type="ECO:0000313" key="17">
    <source>
        <dbReference type="EMBL" id="KAA1071295.1"/>
    </source>
</evidence>
<evidence type="ECO:0000256" key="6">
    <source>
        <dbReference type="ARBA" id="ARBA00022728"/>
    </source>
</evidence>
<dbReference type="Proteomes" id="UP000325313">
    <property type="component" value="Unassembled WGS sequence"/>
</dbReference>
<comment type="caution">
    <text evidence="17">The sequence shown here is derived from an EMBL/GenBank/DDBJ whole genome shotgun (WGS) entry which is preliminary data.</text>
</comment>
<dbReference type="SUPFAM" id="SSF57850">
    <property type="entry name" value="RING/U-box"/>
    <property type="match status" value="1"/>
</dbReference>
<comment type="subunit">
    <text evidence="3 12">Associated with the spliceosome.</text>
</comment>
<dbReference type="Gene3D" id="3.30.40.10">
    <property type="entry name" value="Zinc/RING finger domain, C3HC4 (zinc finger)"/>
    <property type="match status" value="1"/>
</dbReference>
<dbReference type="GO" id="GO:0034247">
    <property type="term" value="P:snoRNA splicing"/>
    <property type="evidence" value="ECO:0007669"/>
    <property type="project" value="TreeGrafter"/>
</dbReference>
<dbReference type="AlphaFoldDB" id="A0A5B0M3C6"/>
<dbReference type="PANTHER" id="PTHR12930:SF0">
    <property type="entry name" value="RING FINGER PROTEIN 113B"/>
    <property type="match status" value="1"/>
</dbReference>
<dbReference type="PANTHER" id="PTHR12930">
    <property type="entry name" value="ZINC FINGER PROTEIN 183"/>
    <property type="match status" value="1"/>
</dbReference>
<dbReference type="InterPro" id="IPR017907">
    <property type="entry name" value="Znf_RING_CS"/>
</dbReference>
<keyword evidence="7 11" id="KW-0863">Zinc-finger</keyword>
<dbReference type="EMBL" id="VSWC01000170">
    <property type="protein sequence ID" value="KAA1071295.1"/>
    <property type="molecule type" value="Genomic_DNA"/>
</dbReference>
<dbReference type="InterPro" id="IPR000571">
    <property type="entry name" value="Znf_CCCH"/>
</dbReference>
<comment type="subcellular location">
    <subcellularLocation>
        <location evidence="12">Nucleus</location>
    </subcellularLocation>
</comment>
<keyword evidence="18" id="KW-1185">Reference proteome</keyword>
<dbReference type="GO" id="GO:0006397">
    <property type="term" value="P:mRNA processing"/>
    <property type="evidence" value="ECO:0007669"/>
    <property type="project" value="UniProtKB-KW"/>
</dbReference>
<evidence type="ECO:0000313" key="18">
    <source>
        <dbReference type="Proteomes" id="UP000324748"/>
    </source>
</evidence>
<evidence type="ECO:0000256" key="11">
    <source>
        <dbReference type="PROSITE-ProRule" id="PRU00723"/>
    </source>
</evidence>
<evidence type="ECO:0000256" key="7">
    <source>
        <dbReference type="ARBA" id="ARBA00022771"/>
    </source>
</evidence>
<feature type="domain" description="C3H1-type" evidence="15">
    <location>
        <begin position="232"/>
        <end position="260"/>
    </location>
</feature>
<dbReference type="PROSITE" id="PS50089">
    <property type="entry name" value="ZF_RING_2"/>
    <property type="match status" value="1"/>
</dbReference>
<reference evidence="18 19" key="1">
    <citation type="submission" date="2019-05" db="EMBL/GenBank/DDBJ databases">
        <title>Emergence of the Ug99 lineage of the wheat stem rust pathogen through somatic hybridization.</title>
        <authorList>
            <person name="Li F."/>
            <person name="Upadhyaya N.M."/>
            <person name="Sperschneider J."/>
            <person name="Matny O."/>
            <person name="Nguyen-Phuc H."/>
            <person name="Mago R."/>
            <person name="Raley C."/>
            <person name="Miller M.E."/>
            <person name="Silverstein K.A.T."/>
            <person name="Henningsen E."/>
            <person name="Hirsch C.D."/>
            <person name="Visser B."/>
            <person name="Pretorius Z.A."/>
            <person name="Steffenson B.J."/>
            <person name="Schwessinger B."/>
            <person name="Dodds P.N."/>
            <person name="Figueroa M."/>
        </authorList>
    </citation>
    <scope>NUCLEOTIDE SEQUENCE [LARGE SCALE GENOMIC DNA]</scope>
    <source>
        <strain evidence="17">21-0</strain>
        <strain evidence="16 19">Ug99</strain>
    </source>
</reference>
<comment type="similarity">
    <text evidence="2 12">Belongs to the CWC24 family.</text>
</comment>
<evidence type="ECO:0000256" key="10">
    <source>
        <dbReference type="ARBA" id="ARBA00023187"/>
    </source>
</evidence>
<feature type="compositionally biased region" description="Low complexity" evidence="13">
    <location>
        <begin position="83"/>
        <end position="92"/>
    </location>
</feature>
<feature type="compositionally biased region" description="Polar residues" evidence="13">
    <location>
        <begin position="108"/>
        <end position="117"/>
    </location>
</feature>
<evidence type="ECO:0000259" key="15">
    <source>
        <dbReference type="PROSITE" id="PS50103"/>
    </source>
</evidence>
<evidence type="ECO:0000256" key="8">
    <source>
        <dbReference type="ARBA" id="ARBA00022833"/>
    </source>
</evidence>
<feature type="compositionally biased region" description="Acidic residues" evidence="13">
    <location>
        <begin position="129"/>
        <end position="139"/>
    </location>
</feature>
<dbReference type="GO" id="GO:0005684">
    <property type="term" value="C:U2-type spliceosomal complex"/>
    <property type="evidence" value="ECO:0007669"/>
    <property type="project" value="TreeGrafter"/>
</dbReference>
<keyword evidence="10 12" id="KW-0508">mRNA splicing</keyword>
<comment type="function">
    <text evidence="1 12">Involved in pre-mRNA splicing.</text>
</comment>
<keyword evidence="6 12" id="KW-0747">Spliceosome</keyword>
<dbReference type="SMART" id="SM00184">
    <property type="entry name" value="RING"/>
    <property type="match status" value="1"/>
</dbReference>
<feature type="compositionally biased region" description="Basic and acidic residues" evidence="13">
    <location>
        <begin position="159"/>
        <end position="178"/>
    </location>
</feature>
<feature type="compositionally biased region" description="Polar residues" evidence="13">
    <location>
        <begin position="66"/>
        <end position="75"/>
    </location>
</feature>
<accession>A0A5B0M3C6</accession>
<dbReference type="EMBL" id="VDEP01000488">
    <property type="protein sequence ID" value="KAA1070019.1"/>
    <property type="molecule type" value="Genomic_DNA"/>
</dbReference>
<keyword evidence="5 11" id="KW-0479">Metal-binding</keyword>
<feature type="zinc finger region" description="C3H1-type" evidence="11">
    <location>
        <begin position="232"/>
        <end position="260"/>
    </location>
</feature>
<dbReference type="GO" id="GO:0008270">
    <property type="term" value="F:zinc ion binding"/>
    <property type="evidence" value="ECO:0007669"/>
    <property type="project" value="UniProtKB-KW"/>
</dbReference>
<evidence type="ECO:0000256" key="5">
    <source>
        <dbReference type="ARBA" id="ARBA00022723"/>
    </source>
</evidence>
<organism evidence="17 18">
    <name type="scientific">Puccinia graminis f. sp. tritici</name>
    <dbReference type="NCBI Taxonomy" id="56615"/>
    <lineage>
        <taxon>Eukaryota</taxon>
        <taxon>Fungi</taxon>
        <taxon>Dikarya</taxon>
        <taxon>Basidiomycota</taxon>
        <taxon>Pucciniomycotina</taxon>
        <taxon>Pucciniomycetes</taxon>
        <taxon>Pucciniales</taxon>
        <taxon>Pucciniaceae</taxon>
        <taxon>Puccinia</taxon>
    </lineage>
</organism>
<dbReference type="InterPro" id="IPR036855">
    <property type="entry name" value="Znf_CCCH_sf"/>
</dbReference>
<dbReference type="Pfam" id="PF00642">
    <property type="entry name" value="zf-CCCH"/>
    <property type="match status" value="1"/>
</dbReference>
<sequence length="403" mass="45357">MADNHQLEQEIPKEAQNERDGRAEEGGPSTGSSSLFKKRNKKISQNQIIRKRTIDSEPVTTTTTTNQDDPSLSQIKKSKLVHEQSNQEQQQQPVVKFNRRKNQRNFNPLCQATLGSSKRSKADQSGSSSDEEEDEDDDDGSKPRAVGVAYQAQGSARQQAEEAYQKAIREKRELDQHARQGLQPDQAEPEPGPDPKIYLGTSKSKYQLPKGSQKYGPIKGGPNNIKTITVVDYQPDVCKDYKETGYCGFGDTCKFLHDRGDYMHGWQLDDAFNSSRNKKTDGAESEEEEEEVPFACLICRQPFTDPIVTKCHHYFCSGCAIKRFAKTPKCFACGTPTGGIFNKASRIIEKMKAKQERIKRQKEERRLEEEGLAGIEGLETRPSADQALGEEEEGSERSFYEDE</sequence>
<evidence type="ECO:0000259" key="14">
    <source>
        <dbReference type="PROSITE" id="PS50089"/>
    </source>
</evidence>
<dbReference type="PROSITE" id="PS00518">
    <property type="entry name" value="ZF_RING_1"/>
    <property type="match status" value="1"/>
</dbReference>
<evidence type="ECO:0000256" key="4">
    <source>
        <dbReference type="ARBA" id="ARBA00020647"/>
    </source>
</evidence>